<evidence type="ECO:0000256" key="3">
    <source>
        <dbReference type="ARBA" id="ARBA00022692"/>
    </source>
</evidence>
<feature type="transmembrane region" description="Helical" evidence="6">
    <location>
        <begin position="12"/>
        <end position="29"/>
    </location>
</feature>
<reference evidence="8" key="1">
    <citation type="submission" date="2017-10" db="EMBL/GenBank/DDBJ databases">
        <title>Chryseobacterium sp. B5 is a hydrocarbonoclastic and plant growth promoting bacterium.</title>
        <authorList>
            <person name="Thijs S."/>
            <person name="Gkorezis P."/>
            <person name="Van Hamme J."/>
        </authorList>
    </citation>
    <scope>NUCLEOTIDE SEQUENCE</scope>
    <source>
        <strain evidence="8">B5</strain>
    </source>
</reference>
<dbReference type="EMBL" id="PEKC01000041">
    <property type="protein sequence ID" value="PII35580.1"/>
    <property type="molecule type" value="Genomic_DNA"/>
</dbReference>
<evidence type="ECO:0000256" key="2">
    <source>
        <dbReference type="ARBA" id="ARBA00007362"/>
    </source>
</evidence>
<evidence type="ECO:0000256" key="1">
    <source>
        <dbReference type="ARBA" id="ARBA00004141"/>
    </source>
</evidence>
<feature type="transmembrane region" description="Helical" evidence="6">
    <location>
        <begin position="35"/>
        <end position="57"/>
    </location>
</feature>
<feature type="transmembrane region" description="Helical" evidence="6">
    <location>
        <begin position="95"/>
        <end position="115"/>
    </location>
</feature>
<dbReference type="SUPFAM" id="SSF103481">
    <property type="entry name" value="Multidrug resistance efflux transporter EmrE"/>
    <property type="match status" value="2"/>
</dbReference>
<dbReference type="AlphaFoldDB" id="A0A2G7T6R4"/>
<protein>
    <submittedName>
        <fullName evidence="8">EamA family transporter</fullName>
    </submittedName>
</protein>
<feature type="transmembrane region" description="Helical" evidence="6">
    <location>
        <begin position="278"/>
        <end position="299"/>
    </location>
</feature>
<evidence type="ECO:0000259" key="7">
    <source>
        <dbReference type="Pfam" id="PF00892"/>
    </source>
</evidence>
<dbReference type="InterPro" id="IPR050638">
    <property type="entry name" value="AA-Vitamin_Transporters"/>
</dbReference>
<keyword evidence="4 6" id="KW-1133">Transmembrane helix</keyword>
<dbReference type="PANTHER" id="PTHR32322">
    <property type="entry name" value="INNER MEMBRANE TRANSPORTER"/>
    <property type="match status" value="1"/>
</dbReference>
<dbReference type="InterPro" id="IPR037185">
    <property type="entry name" value="EmrE-like"/>
</dbReference>
<sequence length="306" mass="32778">MDSRKPLDARAAALMLMLCLIWSLQQILLKATADAIAPTLQIALRSGVGAVLVWLFMRWRGMRVQWGDGSWRPGLAVGTLFALEFLLVGESINHTSAAHVVVFLYSAPVFAALGLHWKLPSERLAPLQWLGIALAFAGIALAFLGGGKPSKAAGAAMLLGDLLALAAGVAWGATTVAIRTSRLASLPAAQTLLYQLATGFALLLPAAFLLGQTRFEPTPLAWAGLAFQSVLVCFVSFLVWFWLLTQYLASRLGVFSFMTPIFGVVFGAWLLSEPIEPNFLAGALMVLAGVLLVSGYGWLKSLRRPA</sequence>
<feature type="domain" description="EamA" evidence="7">
    <location>
        <begin position="11"/>
        <end position="143"/>
    </location>
</feature>
<comment type="similarity">
    <text evidence="2">Belongs to the EamA transporter family.</text>
</comment>
<evidence type="ECO:0000313" key="8">
    <source>
        <dbReference type="EMBL" id="PII35580.1"/>
    </source>
</evidence>
<proteinExistence type="inferred from homology"/>
<evidence type="ECO:0000256" key="6">
    <source>
        <dbReference type="SAM" id="Phobius"/>
    </source>
</evidence>
<dbReference type="InterPro" id="IPR000620">
    <property type="entry name" value="EamA_dom"/>
</dbReference>
<feature type="transmembrane region" description="Helical" evidence="6">
    <location>
        <begin position="127"/>
        <end position="146"/>
    </location>
</feature>
<keyword evidence="5 6" id="KW-0472">Membrane</keyword>
<dbReference type="PANTHER" id="PTHR32322:SF2">
    <property type="entry name" value="EAMA DOMAIN-CONTAINING PROTEIN"/>
    <property type="match status" value="1"/>
</dbReference>
<evidence type="ECO:0000256" key="4">
    <source>
        <dbReference type="ARBA" id="ARBA00022989"/>
    </source>
</evidence>
<organism evidence="8">
    <name type="scientific">Chryseobacterium sp. B5</name>
    <dbReference type="NCBI Taxonomy" id="2050562"/>
    <lineage>
        <taxon>Bacteria</taxon>
        <taxon>Pseudomonadati</taxon>
        <taxon>Bacteroidota</taxon>
        <taxon>Flavobacteriia</taxon>
        <taxon>Flavobacteriales</taxon>
        <taxon>Weeksellaceae</taxon>
        <taxon>Chryseobacterium group</taxon>
        <taxon>Chryseobacterium</taxon>
    </lineage>
</organism>
<feature type="transmembrane region" description="Helical" evidence="6">
    <location>
        <begin position="69"/>
        <end position="89"/>
    </location>
</feature>
<name>A0A2G7T6R4_9FLAO</name>
<dbReference type="GO" id="GO:0016020">
    <property type="term" value="C:membrane"/>
    <property type="evidence" value="ECO:0007669"/>
    <property type="project" value="UniProtKB-SubCell"/>
</dbReference>
<feature type="transmembrane region" description="Helical" evidence="6">
    <location>
        <begin position="192"/>
        <end position="210"/>
    </location>
</feature>
<feature type="transmembrane region" description="Helical" evidence="6">
    <location>
        <begin position="222"/>
        <end position="245"/>
    </location>
</feature>
<feature type="transmembrane region" description="Helical" evidence="6">
    <location>
        <begin position="152"/>
        <end position="171"/>
    </location>
</feature>
<feature type="domain" description="EamA" evidence="7">
    <location>
        <begin position="159"/>
        <end position="294"/>
    </location>
</feature>
<dbReference type="Pfam" id="PF00892">
    <property type="entry name" value="EamA"/>
    <property type="match status" value="2"/>
</dbReference>
<comment type="caution">
    <text evidence="8">The sequence shown here is derived from an EMBL/GenBank/DDBJ whole genome shotgun (WGS) entry which is preliminary data.</text>
</comment>
<evidence type="ECO:0000256" key="5">
    <source>
        <dbReference type="ARBA" id="ARBA00023136"/>
    </source>
</evidence>
<keyword evidence="3 6" id="KW-0812">Transmembrane</keyword>
<accession>A0A2G7T6R4</accession>
<feature type="transmembrane region" description="Helical" evidence="6">
    <location>
        <begin position="252"/>
        <end position="272"/>
    </location>
</feature>
<comment type="subcellular location">
    <subcellularLocation>
        <location evidence="1">Membrane</location>
        <topology evidence="1">Multi-pass membrane protein</topology>
    </subcellularLocation>
</comment>
<gene>
    <name evidence="8" type="ORF">CTI11_12945</name>
</gene>